<dbReference type="PANTHER" id="PTHR21470">
    <property type="entry name" value="RAB6-INTERACTING PROTEIN GORAB"/>
    <property type="match status" value="1"/>
</dbReference>
<dbReference type="GO" id="GO:0005794">
    <property type="term" value="C:Golgi apparatus"/>
    <property type="evidence" value="ECO:0007669"/>
    <property type="project" value="UniProtKB-SubCell"/>
</dbReference>
<comment type="subcellular location">
    <subcellularLocation>
        <location evidence="1">Cytoplasm</location>
    </subcellularLocation>
    <subcellularLocation>
        <location evidence="2">Golgi apparatus</location>
    </subcellularLocation>
</comment>
<sequence>MDSTASKTLRSLLGQMQSEPTLTIMAKKRPSKSSAEAYPTFLYKISPVLSVQQSPSMVQTPTSSKNTTTSGMSSNITSTSNSITLEEMGLRRTRTVIPNSVKVQIARVANQIPRMTQGEIAQMFGIDRTTVSKILKRKREYLGSDDSPTRAKYTCLAQDRGTNEADYNESHARRVPNILSTSKNKSPKENSCPGGNKIPKQQTQVATSKPEEEMVTEIKEEVTEIDDSEALSREINNLDKFRDQQKMIEEANKQRKALLSKTLTERQRKAREEAQKLSHIQKELQLLDNRLSADVTLIRSRIESSSKDYLEAQRRYDRAEREFIEAKMDLQKKSELKEQLTEHLYTIIHQNELRKAEKLSQLMNELQMENESEGNGVQLSSLPPLSAFNAMGLSTLNKIQSNDPSALGSSSTKTTVKSSESNKAEKHNTTCESSNLAEENTNNSLCHIMTESQNTTDDSANSSTTAEKRQGQVGRKQENGEPPSQLETMPDLASSTEKEKSVPTSWTLDVIIKQEPEENG</sequence>
<dbReference type="Proteomes" id="UP000694844">
    <property type="component" value="Chromosome 3"/>
</dbReference>
<name>A0A8B8D2T8_CRAVI</name>
<evidence type="ECO:0000313" key="12">
    <source>
        <dbReference type="RefSeq" id="XP_022321116.1"/>
    </source>
</evidence>
<dbReference type="InterPro" id="IPR009057">
    <property type="entry name" value="Homeodomain-like_sf"/>
</dbReference>
<evidence type="ECO:0000256" key="8">
    <source>
        <dbReference type="SAM" id="Coils"/>
    </source>
</evidence>
<dbReference type="RefSeq" id="XP_022321116.1">
    <property type="nucleotide sequence ID" value="XM_022465408.1"/>
</dbReference>
<organism evidence="10 12">
    <name type="scientific">Crassostrea virginica</name>
    <name type="common">Eastern oyster</name>
    <dbReference type="NCBI Taxonomy" id="6565"/>
    <lineage>
        <taxon>Eukaryota</taxon>
        <taxon>Metazoa</taxon>
        <taxon>Spiralia</taxon>
        <taxon>Lophotrochozoa</taxon>
        <taxon>Mollusca</taxon>
        <taxon>Bivalvia</taxon>
        <taxon>Autobranchia</taxon>
        <taxon>Pteriomorphia</taxon>
        <taxon>Ostreida</taxon>
        <taxon>Ostreoidea</taxon>
        <taxon>Ostreidae</taxon>
        <taxon>Crassostrea</taxon>
    </lineage>
</organism>
<evidence type="ECO:0000313" key="11">
    <source>
        <dbReference type="RefSeq" id="XP_022321115.1"/>
    </source>
</evidence>
<dbReference type="AlphaFoldDB" id="A0A8B8D2T8"/>
<evidence type="ECO:0000256" key="1">
    <source>
        <dbReference type="ARBA" id="ARBA00004496"/>
    </source>
</evidence>
<keyword evidence="7 8" id="KW-0175">Coiled coil</keyword>
<feature type="compositionally biased region" description="Low complexity" evidence="9">
    <location>
        <begin position="453"/>
        <end position="465"/>
    </location>
</feature>
<dbReference type="SUPFAM" id="SSF46689">
    <property type="entry name" value="Homeodomain-like"/>
    <property type="match status" value="1"/>
</dbReference>
<evidence type="ECO:0000256" key="9">
    <source>
        <dbReference type="SAM" id="MobiDB-lite"/>
    </source>
</evidence>
<dbReference type="Gene3D" id="1.10.10.60">
    <property type="entry name" value="Homeodomain-like"/>
    <property type="match status" value="1"/>
</dbReference>
<feature type="compositionally biased region" description="Basic and acidic residues" evidence="9">
    <location>
        <begin position="466"/>
        <end position="479"/>
    </location>
</feature>
<gene>
    <name evidence="11 12" type="primary">LOC111123221</name>
</gene>
<keyword evidence="5" id="KW-0963">Cytoplasm</keyword>
<protein>
    <recommendedName>
        <fullName evidence="4">RAB6-interacting golgin</fullName>
    </recommendedName>
</protein>
<evidence type="ECO:0000256" key="7">
    <source>
        <dbReference type="ARBA" id="ARBA00023054"/>
    </source>
</evidence>
<dbReference type="InterPro" id="IPR007033">
    <property type="entry name" value="GORAB"/>
</dbReference>
<reference evidence="11 12" key="1">
    <citation type="submission" date="2025-04" db="UniProtKB">
        <authorList>
            <consortium name="RefSeq"/>
        </authorList>
    </citation>
    <scope>IDENTIFICATION</scope>
    <source>
        <tissue evidence="11 12">Whole sample</tissue>
    </source>
</reference>
<feature type="compositionally biased region" description="Low complexity" evidence="9">
    <location>
        <begin position="66"/>
        <end position="78"/>
    </location>
</feature>
<feature type="region of interest" description="Disordered" evidence="9">
    <location>
        <begin position="57"/>
        <end position="78"/>
    </location>
</feature>
<feature type="compositionally biased region" description="Low complexity" evidence="9">
    <location>
        <begin position="409"/>
        <end position="419"/>
    </location>
</feature>
<evidence type="ECO:0000256" key="5">
    <source>
        <dbReference type="ARBA" id="ARBA00022490"/>
    </source>
</evidence>
<accession>A0A8B8D2T8</accession>
<feature type="compositionally biased region" description="Basic and acidic residues" evidence="9">
    <location>
        <begin position="420"/>
        <end position="429"/>
    </location>
</feature>
<feature type="coiled-coil region" evidence="8">
    <location>
        <begin position="241"/>
        <end position="369"/>
    </location>
</feature>
<evidence type="ECO:0000256" key="3">
    <source>
        <dbReference type="ARBA" id="ARBA00005599"/>
    </source>
</evidence>
<feature type="region of interest" description="Disordered" evidence="9">
    <location>
        <begin position="453"/>
        <end position="520"/>
    </location>
</feature>
<feature type="region of interest" description="Disordered" evidence="9">
    <location>
        <begin position="401"/>
        <end position="438"/>
    </location>
</feature>
<evidence type="ECO:0000313" key="10">
    <source>
        <dbReference type="Proteomes" id="UP000694844"/>
    </source>
</evidence>
<dbReference type="PANTHER" id="PTHR21470:SF2">
    <property type="entry name" value="RAB6-INTERACTING GOLGIN"/>
    <property type="match status" value="1"/>
</dbReference>
<evidence type="ECO:0000256" key="4">
    <source>
        <dbReference type="ARBA" id="ARBA00014130"/>
    </source>
</evidence>
<dbReference type="KEGG" id="cvn:111123221"/>
<keyword evidence="6" id="KW-0333">Golgi apparatus</keyword>
<keyword evidence="10" id="KW-1185">Reference proteome</keyword>
<dbReference type="OrthoDB" id="9909311at2759"/>
<evidence type="ECO:0000256" key="6">
    <source>
        <dbReference type="ARBA" id="ARBA00023034"/>
    </source>
</evidence>
<proteinExistence type="inferred from homology"/>
<evidence type="ECO:0000256" key="2">
    <source>
        <dbReference type="ARBA" id="ARBA00004555"/>
    </source>
</evidence>
<dbReference type="RefSeq" id="XP_022321115.1">
    <property type="nucleotide sequence ID" value="XM_022465407.1"/>
</dbReference>
<feature type="region of interest" description="Disordered" evidence="9">
    <location>
        <begin position="166"/>
        <end position="212"/>
    </location>
</feature>
<comment type="similarity">
    <text evidence="3">Belongs to the GORAB family.</text>
</comment>
<dbReference type="GeneID" id="111123221"/>
<dbReference type="GO" id="GO:1905515">
    <property type="term" value="P:non-motile cilium assembly"/>
    <property type="evidence" value="ECO:0007669"/>
    <property type="project" value="TreeGrafter"/>
</dbReference>